<sequence>MGTDLARRLLASENYTCVIVSAEGVLTSRERGILPLMKWIESGADLRGAVAADRIVGRAAALLYAYMGISELYAEVLGEGGQKVLRDHGIAHGYGTLAVRIVNRSGTDICPMEKAVAQISDPAEAFSALREKMHEMGLLNA</sequence>
<evidence type="ECO:0000313" key="1">
    <source>
        <dbReference type="EMBL" id="HIZ09016.1"/>
    </source>
</evidence>
<dbReference type="AlphaFoldDB" id="A0A9D2D5K4"/>
<reference evidence="1" key="1">
    <citation type="journal article" date="2021" name="PeerJ">
        <title>Extensive microbial diversity within the chicken gut microbiome revealed by metagenomics and culture.</title>
        <authorList>
            <person name="Gilroy R."/>
            <person name="Ravi A."/>
            <person name="Getino M."/>
            <person name="Pursley I."/>
            <person name="Horton D.L."/>
            <person name="Alikhan N.F."/>
            <person name="Baker D."/>
            <person name="Gharbi K."/>
            <person name="Hall N."/>
            <person name="Watson M."/>
            <person name="Adriaenssens E.M."/>
            <person name="Foster-Nyarko E."/>
            <person name="Jarju S."/>
            <person name="Secka A."/>
            <person name="Antonio M."/>
            <person name="Oren A."/>
            <person name="Chaudhuri R.R."/>
            <person name="La Ragione R."/>
            <person name="Hildebrand F."/>
            <person name="Pallen M.J."/>
        </authorList>
    </citation>
    <scope>NUCLEOTIDE SEQUENCE</scope>
    <source>
        <strain evidence="1">CHK192-19661</strain>
    </source>
</reference>
<comment type="caution">
    <text evidence="1">The sequence shown here is derived from an EMBL/GenBank/DDBJ whole genome shotgun (WGS) entry which is preliminary data.</text>
</comment>
<dbReference type="SUPFAM" id="SSF53927">
    <property type="entry name" value="Cytidine deaminase-like"/>
    <property type="match status" value="1"/>
</dbReference>
<organism evidence="1 2">
    <name type="scientific">Candidatus Borkfalkia avicola</name>
    <dbReference type="NCBI Taxonomy" id="2838503"/>
    <lineage>
        <taxon>Bacteria</taxon>
        <taxon>Bacillati</taxon>
        <taxon>Bacillota</taxon>
        <taxon>Clostridia</taxon>
        <taxon>Christensenellales</taxon>
        <taxon>Christensenellaceae</taxon>
        <taxon>Candidatus Borkfalkia</taxon>
    </lineage>
</organism>
<reference evidence="1" key="2">
    <citation type="submission" date="2021-04" db="EMBL/GenBank/DDBJ databases">
        <authorList>
            <person name="Gilroy R."/>
        </authorList>
    </citation>
    <scope>NUCLEOTIDE SEQUENCE</scope>
    <source>
        <strain evidence="1">CHK192-19661</strain>
    </source>
</reference>
<protein>
    <submittedName>
        <fullName evidence="1">DUF1893 domain-containing protein</fullName>
    </submittedName>
</protein>
<dbReference type="Gene3D" id="3.40.140.30">
    <property type="entry name" value="Hypothetical protein TM1506"/>
    <property type="match status" value="1"/>
</dbReference>
<dbReference type="Proteomes" id="UP000824025">
    <property type="component" value="Unassembled WGS sequence"/>
</dbReference>
<accession>A0A9D2D5K4</accession>
<dbReference type="Pfam" id="PF08973">
    <property type="entry name" value="TM1506"/>
    <property type="match status" value="1"/>
</dbReference>
<dbReference type="InterPro" id="IPR037081">
    <property type="entry name" value="Hyp_TM1506"/>
</dbReference>
<name>A0A9D2D5K4_9FIRM</name>
<evidence type="ECO:0000313" key="2">
    <source>
        <dbReference type="Proteomes" id="UP000824025"/>
    </source>
</evidence>
<dbReference type="GO" id="GO:0003824">
    <property type="term" value="F:catalytic activity"/>
    <property type="evidence" value="ECO:0007669"/>
    <property type="project" value="InterPro"/>
</dbReference>
<gene>
    <name evidence="1" type="ORF">H9726_00880</name>
</gene>
<dbReference type="InterPro" id="IPR016193">
    <property type="entry name" value="Cytidine_deaminase-like"/>
</dbReference>
<dbReference type="InterPro" id="IPR015067">
    <property type="entry name" value="DUF1893_TM1506-like"/>
</dbReference>
<proteinExistence type="predicted"/>
<dbReference type="EMBL" id="DXCF01000003">
    <property type="protein sequence ID" value="HIZ09016.1"/>
    <property type="molecule type" value="Genomic_DNA"/>
</dbReference>